<sequence length="603" mass="65017">MAMRLELLQYQASQYASPSAARPRPTVSRRGSQTACCLPPLRNLNQQHAKTANSLHHSPQICSFFNTNSLFKLRPRDIHGRENTKCSFVTQASARGGNGWDQGDGSDFKQPSPKEESGGIMSFVASLVKKVIKLAGIMLILSTLFAAAAPTILSSSRGLKTIMSLASYTIPGTVSVAHASLGWNKPVHLEGITLKGIDGETVVSIPKIETRASLWSIVRGKTGFGDATVTAPVVNLQQDPESGQPHLALALTPLSKLQASNPNPNKNKKRPVATQPPKDVSLTATLKAPRGSLEVVKGKVVLPQDAATAIGPSIFLDVAAGRFATEGNDALEAATHEYRGKVPIRANLYSDRAQFEALGFLGLARGQIQLLRPLKAEMDLTPELGKLYLAQVNPLLGEIIGPAIGEDDLPDVTLYVAPANFRLPSDEYSIRIEPMRTTLAKGQLVDGVLNLLSRQDLLKGRSQITALTSPIEANINLKTGVVACDRIDLLLADRVHVATWGVVNIHHETVQMTLAIPGATLRETLGLTRLAHDYYLKIPIRGSMERPQVDFMAAGKGIAQLTLQQQTGSAGQLFSSFFQQSDKETSASEVPKPIDVLPWDNRS</sequence>
<name>A0A8T0IGM7_CERPU</name>
<keyword evidence="2" id="KW-0812">Transmembrane</keyword>
<evidence type="ECO:0000256" key="1">
    <source>
        <dbReference type="SAM" id="MobiDB-lite"/>
    </source>
</evidence>
<dbReference type="AlphaFoldDB" id="A0A8T0IGM7"/>
<keyword evidence="4" id="KW-1185">Reference proteome</keyword>
<dbReference type="Proteomes" id="UP000822688">
    <property type="component" value="Chromosome 3"/>
</dbReference>
<keyword evidence="2" id="KW-1133">Transmembrane helix</keyword>
<feature type="region of interest" description="Disordered" evidence="1">
    <location>
        <begin position="581"/>
        <end position="603"/>
    </location>
</feature>
<feature type="region of interest" description="Disordered" evidence="1">
    <location>
        <begin position="97"/>
        <end position="116"/>
    </location>
</feature>
<proteinExistence type="predicted"/>
<keyword evidence="2" id="KW-0472">Membrane</keyword>
<comment type="caution">
    <text evidence="3">The sequence shown here is derived from an EMBL/GenBank/DDBJ whole genome shotgun (WGS) entry which is preliminary data.</text>
</comment>
<dbReference type="EMBL" id="CM026423">
    <property type="protein sequence ID" value="KAG0582036.1"/>
    <property type="molecule type" value="Genomic_DNA"/>
</dbReference>
<feature type="compositionally biased region" description="Low complexity" evidence="1">
    <location>
        <begin position="14"/>
        <end position="25"/>
    </location>
</feature>
<protein>
    <submittedName>
        <fullName evidence="3">Uncharacterized protein</fullName>
    </submittedName>
</protein>
<feature type="region of interest" description="Disordered" evidence="1">
    <location>
        <begin position="14"/>
        <end position="33"/>
    </location>
</feature>
<reference evidence="3" key="1">
    <citation type="submission" date="2020-06" db="EMBL/GenBank/DDBJ databases">
        <title>WGS assembly of Ceratodon purpureus strain R40.</title>
        <authorList>
            <person name="Carey S.B."/>
            <person name="Jenkins J."/>
            <person name="Shu S."/>
            <person name="Lovell J.T."/>
            <person name="Sreedasyam A."/>
            <person name="Maumus F."/>
            <person name="Tiley G.P."/>
            <person name="Fernandez-Pozo N."/>
            <person name="Barry K."/>
            <person name="Chen C."/>
            <person name="Wang M."/>
            <person name="Lipzen A."/>
            <person name="Daum C."/>
            <person name="Saski C.A."/>
            <person name="Payton A.C."/>
            <person name="Mcbreen J.C."/>
            <person name="Conrad R.E."/>
            <person name="Kollar L.M."/>
            <person name="Olsson S."/>
            <person name="Huttunen S."/>
            <person name="Landis J.B."/>
            <person name="Wickett N.J."/>
            <person name="Johnson M.G."/>
            <person name="Rensing S.A."/>
            <person name="Grimwood J."/>
            <person name="Schmutz J."/>
            <person name="Mcdaniel S.F."/>
        </authorList>
    </citation>
    <scope>NUCLEOTIDE SEQUENCE</scope>
    <source>
        <strain evidence="3">R40</strain>
    </source>
</reference>
<feature type="transmembrane region" description="Helical" evidence="2">
    <location>
        <begin position="131"/>
        <end position="153"/>
    </location>
</feature>
<feature type="region of interest" description="Disordered" evidence="1">
    <location>
        <begin position="257"/>
        <end position="280"/>
    </location>
</feature>
<evidence type="ECO:0000313" key="4">
    <source>
        <dbReference type="Proteomes" id="UP000822688"/>
    </source>
</evidence>
<evidence type="ECO:0000256" key="2">
    <source>
        <dbReference type="SAM" id="Phobius"/>
    </source>
</evidence>
<organism evidence="3 4">
    <name type="scientific">Ceratodon purpureus</name>
    <name type="common">Fire moss</name>
    <name type="synonym">Dicranum purpureum</name>
    <dbReference type="NCBI Taxonomy" id="3225"/>
    <lineage>
        <taxon>Eukaryota</taxon>
        <taxon>Viridiplantae</taxon>
        <taxon>Streptophyta</taxon>
        <taxon>Embryophyta</taxon>
        <taxon>Bryophyta</taxon>
        <taxon>Bryophytina</taxon>
        <taxon>Bryopsida</taxon>
        <taxon>Dicranidae</taxon>
        <taxon>Pseudoditrichales</taxon>
        <taxon>Ditrichaceae</taxon>
        <taxon>Ceratodon</taxon>
    </lineage>
</organism>
<accession>A0A8T0IGM7</accession>
<gene>
    <name evidence="3" type="ORF">KC19_3G028400</name>
</gene>
<evidence type="ECO:0000313" key="3">
    <source>
        <dbReference type="EMBL" id="KAG0582036.1"/>
    </source>
</evidence>